<keyword evidence="2" id="KW-1185">Reference proteome</keyword>
<organism evidence="1 2">
    <name type="scientific">Clavelina lepadiformis</name>
    <name type="common">Light-bulb sea squirt</name>
    <name type="synonym">Ascidia lepadiformis</name>
    <dbReference type="NCBI Taxonomy" id="159417"/>
    <lineage>
        <taxon>Eukaryota</taxon>
        <taxon>Metazoa</taxon>
        <taxon>Chordata</taxon>
        <taxon>Tunicata</taxon>
        <taxon>Ascidiacea</taxon>
        <taxon>Aplousobranchia</taxon>
        <taxon>Clavelinidae</taxon>
        <taxon>Clavelina</taxon>
    </lineage>
</organism>
<proteinExistence type="predicted"/>
<dbReference type="EMBL" id="CAWYQH010000057">
    <property type="protein sequence ID" value="CAK8678560.1"/>
    <property type="molecule type" value="Genomic_DNA"/>
</dbReference>
<evidence type="ECO:0000313" key="1">
    <source>
        <dbReference type="EMBL" id="CAK8678560.1"/>
    </source>
</evidence>
<protein>
    <recommendedName>
        <fullName evidence="3">Methylmalonic aciduria and homocystinuria type D protein, mitochondrial</fullName>
    </recommendedName>
</protein>
<reference evidence="1 2" key="1">
    <citation type="submission" date="2024-02" db="EMBL/GenBank/DDBJ databases">
        <authorList>
            <person name="Daric V."/>
            <person name="Darras S."/>
        </authorList>
    </citation>
    <scope>NUCLEOTIDE SEQUENCE [LARGE SCALE GENOMIC DNA]</scope>
</reference>
<evidence type="ECO:0000313" key="2">
    <source>
        <dbReference type="Proteomes" id="UP001642483"/>
    </source>
</evidence>
<dbReference type="InterPro" id="IPR019362">
    <property type="entry name" value="MMADHC"/>
</dbReference>
<dbReference type="Proteomes" id="UP001642483">
    <property type="component" value="Unassembled WGS sequence"/>
</dbReference>
<dbReference type="PANTHER" id="PTHR13192:SF3">
    <property type="entry name" value="COBALAMIN TRAFFICKING PROTEIN CBLD"/>
    <property type="match status" value="1"/>
</dbReference>
<name>A0ABP0FFV2_CLALP</name>
<evidence type="ECO:0008006" key="3">
    <source>
        <dbReference type="Google" id="ProtNLM"/>
    </source>
</evidence>
<comment type="caution">
    <text evidence="1">The sequence shown here is derived from an EMBL/GenBank/DDBJ whole genome shotgun (WGS) entry which is preliminary data.</text>
</comment>
<gene>
    <name evidence="1" type="ORF">CVLEPA_LOCUS8479</name>
</gene>
<dbReference type="PANTHER" id="PTHR13192">
    <property type="entry name" value="MY011 PROTEIN"/>
    <property type="match status" value="1"/>
</dbReference>
<dbReference type="Pfam" id="PF10229">
    <property type="entry name" value="MMADHC"/>
    <property type="match status" value="1"/>
</dbReference>
<sequence length="302" mass="34059">MAVVVSSKLITRFLSYYTNLRIFHSATISVRKYSEFESKSEAPVDPLIQDGDTSTWPDELMGPLNPRNKQFPLPGNVGISCLNTTHSNTSSYCKADDILEEKSSTERQLTIVSQLIAESDFLDENCEMSNEEYDVADTIIRAYFKEATVELAMQDCPKILYKDFATLFLDMPKSNVTVITVTQKTQNDMTGWSQSVEIEREALLDNFITTATEICQLLKANQFWCDFIDPTSGQAYFGPYTNSALFETDDRYSNLGFQIDDLGCCKVITHKKWGSKVFVGSIVTTASKCHPVMKQLLNLVNR</sequence>
<accession>A0ABP0FFV2</accession>